<organism evidence="1">
    <name type="scientific">Streptomyces sp. F12</name>
    <dbReference type="NCBI Taxonomy" id="1436084"/>
    <lineage>
        <taxon>Bacteria</taxon>
        <taxon>Bacillati</taxon>
        <taxon>Actinomycetota</taxon>
        <taxon>Actinomycetes</taxon>
        <taxon>Kitasatosporales</taxon>
        <taxon>Streptomycetaceae</taxon>
        <taxon>Streptomyces</taxon>
    </lineage>
</organism>
<accession>V9Z802</accession>
<evidence type="ECO:0000313" key="1">
    <source>
        <dbReference type="EMBL" id="AHE40134.1"/>
    </source>
</evidence>
<dbReference type="RefSeq" id="WP_024127398.1">
    <property type="nucleotide sequence ID" value="NC_023286.1"/>
</dbReference>
<gene>
    <name evidence="1" type="ORF">pFRL6_47</name>
</gene>
<geneLocation type="plasmid" evidence="1">
    <name>pFRL6</name>
</geneLocation>
<dbReference type="EMBL" id="KF602051">
    <property type="protein sequence ID" value="AHE40134.1"/>
    <property type="molecule type" value="Genomic_DNA"/>
</dbReference>
<keyword evidence="1" id="KW-0614">Plasmid</keyword>
<name>V9Z802_9ACTN</name>
<dbReference type="AlphaFoldDB" id="V9Z802"/>
<protein>
    <submittedName>
        <fullName evidence="1">Uncharacterized protein</fullName>
    </submittedName>
</protein>
<reference evidence="1" key="1">
    <citation type="submission" date="2013-09" db="EMBL/GenBank/DDBJ databases">
        <title>Complete nucleotide sequence of Streptomyces linear plasmid pFRL6.</title>
        <authorList>
            <person name="Chen Z."/>
            <person name="Fang P."/>
            <person name="Qin Z."/>
        </authorList>
    </citation>
    <scope>NUCLEOTIDE SEQUENCE</scope>
    <source>
        <plasmid evidence="1">pFRL6</plasmid>
    </source>
</reference>
<proteinExistence type="predicted"/>
<sequence length="204" mass="23087">MTPALLTPVDKPLPARPLRFWDRDRMYSTTSEKVWHRWNGQWINYLYAQGLGPYTDAQARAALGRRREDGRAAMRFVPWHPPLDSALPGSPVRAVDVSRLVLAPAHCALPFLRLPPRGPNPRYEFASLRDLARQLSRQELQREEDYPPVLTVDEVRAALLTILRDGDSEASYHRPAGRLFARQTTELGTTSFVWVLGSNCGNTA</sequence>